<evidence type="ECO:0000313" key="2">
    <source>
        <dbReference type="EMBL" id="OGM01402.1"/>
    </source>
</evidence>
<organism evidence="2 3">
    <name type="scientific">Candidatus Wallbacteria bacterium GWC2_49_35</name>
    <dbReference type="NCBI Taxonomy" id="1817813"/>
    <lineage>
        <taxon>Bacteria</taxon>
        <taxon>Candidatus Walliibacteriota</taxon>
    </lineage>
</organism>
<comment type="caution">
    <text evidence="2">The sequence shown here is derived from an EMBL/GenBank/DDBJ whole genome shotgun (WGS) entry which is preliminary data.</text>
</comment>
<gene>
    <name evidence="2" type="ORF">A2008_02600</name>
</gene>
<keyword evidence="1" id="KW-0472">Membrane</keyword>
<name>A0A1F7WEZ9_9BACT</name>
<dbReference type="EMBL" id="MGFH01000237">
    <property type="protein sequence ID" value="OGM01402.1"/>
    <property type="molecule type" value="Genomic_DNA"/>
</dbReference>
<accession>A0A1F7WEZ9</accession>
<evidence type="ECO:0000313" key="3">
    <source>
        <dbReference type="Proteomes" id="UP000178735"/>
    </source>
</evidence>
<feature type="transmembrane region" description="Helical" evidence="1">
    <location>
        <begin position="12"/>
        <end position="33"/>
    </location>
</feature>
<dbReference type="Proteomes" id="UP000178735">
    <property type="component" value="Unassembled WGS sequence"/>
</dbReference>
<reference evidence="2 3" key="1">
    <citation type="journal article" date="2016" name="Nat. Commun.">
        <title>Thousands of microbial genomes shed light on interconnected biogeochemical processes in an aquifer system.</title>
        <authorList>
            <person name="Anantharaman K."/>
            <person name="Brown C.T."/>
            <person name="Hug L.A."/>
            <person name="Sharon I."/>
            <person name="Castelle C.J."/>
            <person name="Probst A.J."/>
            <person name="Thomas B.C."/>
            <person name="Singh A."/>
            <person name="Wilkins M.J."/>
            <person name="Karaoz U."/>
            <person name="Brodie E.L."/>
            <person name="Williams K.H."/>
            <person name="Hubbard S.S."/>
            <person name="Banfield J.F."/>
        </authorList>
    </citation>
    <scope>NUCLEOTIDE SEQUENCE [LARGE SCALE GENOMIC DNA]</scope>
</reference>
<keyword evidence="1" id="KW-0812">Transmembrane</keyword>
<keyword evidence="1" id="KW-1133">Transmembrane helix</keyword>
<dbReference type="AlphaFoldDB" id="A0A1F7WEZ9"/>
<protein>
    <submittedName>
        <fullName evidence="2">Uncharacterized protein</fullName>
    </submittedName>
</protein>
<sequence length="896" mass="99435">MNKKFTFKKNICGIVLPMALVIITILSIIGFSLHKYMQFERNIVARLQYSSAAEKMAQAAALEATGWYNAKAVNYKNLDKNNPLDKFVMLPTLESSVNSAIINLTDNELQCFQFIRELGGTLDTISLKYEGFQNYFDEPAAVNDFANSCYIPSDPFERFGALVITAKVIYKTVSRTFYCRYEIKVANTLVPVLSKFTVFVRDRDNASENQLMMAPITSSGTDYGGQGILNNQVNPLRVPLIFIHHPDDVKEIMAGTGNAYYRTHSMIREFLPLDETINPAPASGSGISYRPSITDRGWVYLGCQQANDYYNLNISPGKANPEFLTPYPQNANYRFYGNGFLNLESDLCALAFGALKGNYPYNSSFSDASRPGTINDYILRITHMGIYWLLKHPVARPVVGNFFDLNPGISEHASLLQLSGDMQAKSFSGPSKPLNYLDRRSPTLVLGKVARTFAFVGQITQNSVHPNTSPKFPNMLPNGMHKLPYEACAGAHPNVGFLPYFNIDDAGVSGSNPAVAISSAWGAVDDTNDAAGNPFTGAQDFSKTAYSIKDDVFKCVTADHLKNYKFFMCKILMEPYNKCYDWIVANSTPAGGAVEPGPKYSLKQDKIKIISSYPNSQADELFFYVQNGAFGNCVYANKFKISQYKRNGTSFDECDTIFPEGIFKGALGAVSLSAPNYQNPLTTQAQIDMNKYDIRHKTSFIFNTFDEFKTKLMVQNAAVISLKESGIFYVDDAGDCDLTLNGTADKLNFDENTMLIFKKGVKIPDIVKNAYARSNGNTFTLISVDGDIDIGGSNIEASLNSLNGTIKKSVDYFQVFGNMTMAKIYFDLNRPGSLFKVSSLPSGANHALLGIAGKTGFKRNSVTYDPALDVCNIENYIKHYKYTISSRQSYWRVYGE</sequence>
<dbReference type="STRING" id="1817813.A2008_02600"/>
<proteinExistence type="predicted"/>
<evidence type="ECO:0000256" key="1">
    <source>
        <dbReference type="SAM" id="Phobius"/>
    </source>
</evidence>